<gene>
    <name evidence="2" type="ORF">QBC34DRAFT_420068</name>
</gene>
<feature type="signal peptide" evidence="1">
    <location>
        <begin position="1"/>
        <end position="22"/>
    </location>
</feature>
<keyword evidence="1" id="KW-0732">Signal</keyword>
<dbReference type="Proteomes" id="UP001321760">
    <property type="component" value="Unassembled WGS sequence"/>
</dbReference>
<evidence type="ECO:0000256" key="1">
    <source>
        <dbReference type="SAM" id="SignalP"/>
    </source>
</evidence>
<name>A0AAV9H3S1_9PEZI</name>
<feature type="chain" id="PRO_5043664652" evidence="1">
    <location>
        <begin position="23"/>
        <end position="107"/>
    </location>
</feature>
<dbReference type="AlphaFoldDB" id="A0AAV9H3S1"/>
<sequence>MHLPTTLTTALALALAPTGALGWAKDGNGKWVANDHIYDKVANGMSALHDMLRPRSVHEACTYRNTNNLVPINDVCGYWTNNRGGQFWGRCYWYFSGAGTISAIRCR</sequence>
<accession>A0AAV9H3S1</accession>
<evidence type="ECO:0000313" key="3">
    <source>
        <dbReference type="Proteomes" id="UP001321760"/>
    </source>
</evidence>
<comment type="caution">
    <text evidence="2">The sequence shown here is derived from an EMBL/GenBank/DDBJ whole genome shotgun (WGS) entry which is preliminary data.</text>
</comment>
<organism evidence="2 3">
    <name type="scientific">Podospora aff. communis PSN243</name>
    <dbReference type="NCBI Taxonomy" id="3040156"/>
    <lineage>
        <taxon>Eukaryota</taxon>
        <taxon>Fungi</taxon>
        <taxon>Dikarya</taxon>
        <taxon>Ascomycota</taxon>
        <taxon>Pezizomycotina</taxon>
        <taxon>Sordariomycetes</taxon>
        <taxon>Sordariomycetidae</taxon>
        <taxon>Sordariales</taxon>
        <taxon>Podosporaceae</taxon>
        <taxon>Podospora</taxon>
    </lineage>
</organism>
<proteinExistence type="predicted"/>
<evidence type="ECO:0000313" key="2">
    <source>
        <dbReference type="EMBL" id="KAK4455252.1"/>
    </source>
</evidence>
<keyword evidence="3" id="KW-1185">Reference proteome</keyword>
<protein>
    <submittedName>
        <fullName evidence="2">Uncharacterized protein</fullName>
    </submittedName>
</protein>
<reference evidence="2" key="1">
    <citation type="journal article" date="2023" name="Mol. Phylogenet. Evol.">
        <title>Genome-scale phylogeny and comparative genomics of the fungal order Sordariales.</title>
        <authorList>
            <person name="Hensen N."/>
            <person name="Bonometti L."/>
            <person name="Westerberg I."/>
            <person name="Brannstrom I.O."/>
            <person name="Guillou S."/>
            <person name="Cros-Aarteil S."/>
            <person name="Calhoun S."/>
            <person name="Haridas S."/>
            <person name="Kuo A."/>
            <person name="Mondo S."/>
            <person name="Pangilinan J."/>
            <person name="Riley R."/>
            <person name="LaButti K."/>
            <person name="Andreopoulos B."/>
            <person name="Lipzen A."/>
            <person name="Chen C."/>
            <person name="Yan M."/>
            <person name="Daum C."/>
            <person name="Ng V."/>
            <person name="Clum A."/>
            <person name="Steindorff A."/>
            <person name="Ohm R.A."/>
            <person name="Martin F."/>
            <person name="Silar P."/>
            <person name="Natvig D.O."/>
            <person name="Lalanne C."/>
            <person name="Gautier V."/>
            <person name="Ament-Velasquez S.L."/>
            <person name="Kruys A."/>
            <person name="Hutchinson M.I."/>
            <person name="Powell A.J."/>
            <person name="Barry K."/>
            <person name="Miller A.N."/>
            <person name="Grigoriev I.V."/>
            <person name="Debuchy R."/>
            <person name="Gladieux P."/>
            <person name="Hiltunen Thoren M."/>
            <person name="Johannesson H."/>
        </authorList>
    </citation>
    <scope>NUCLEOTIDE SEQUENCE</scope>
    <source>
        <strain evidence="2">PSN243</strain>
    </source>
</reference>
<dbReference type="EMBL" id="MU865914">
    <property type="protein sequence ID" value="KAK4455252.1"/>
    <property type="molecule type" value="Genomic_DNA"/>
</dbReference>
<reference evidence="2" key="2">
    <citation type="submission" date="2023-05" db="EMBL/GenBank/DDBJ databases">
        <authorList>
            <consortium name="Lawrence Berkeley National Laboratory"/>
            <person name="Steindorff A."/>
            <person name="Hensen N."/>
            <person name="Bonometti L."/>
            <person name="Westerberg I."/>
            <person name="Brannstrom I.O."/>
            <person name="Guillou S."/>
            <person name="Cros-Aarteil S."/>
            <person name="Calhoun S."/>
            <person name="Haridas S."/>
            <person name="Kuo A."/>
            <person name="Mondo S."/>
            <person name="Pangilinan J."/>
            <person name="Riley R."/>
            <person name="Labutti K."/>
            <person name="Andreopoulos B."/>
            <person name="Lipzen A."/>
            <person name="Chen C."/>
            <person name="Yanf M."/>
            <person name="Daum C."/>
            <person name="Ng V."/>
            <person name="Clum A."/>
            <person name="Ohm R."/>
            <person name="Martin F."/>
            <person name="Silar P."/>
            <person name="Natvig D."/>
            <person name="Lalanne C."/>
            <person name="Gautier V."/>
            <person name="Ament-Velasquez S.L."/>
            <person name="Kruys A."/>
            <person name="Hutchinson M.I."/>
            <person name="Powell A.J."/>
            <person name="Barry K."/>
            <person name="Miller A.N."/>
            <person name="Grigoriev I.V."/>
            <person name="Debuchy R."/>
            <person name="Gladieux P."/>
            <person name="Thoren M.H."/>
            <person name="Johannesson H."/>
        </authorList>
    </citation>
    <scope>NUCLEOTIDE SEQUENCE</scope>
    <source>
        <strain evidence="2">PSN243</strain>
    </source>
</reference>